<comment type="caution">
    <text evidence="11">The sequence shown here is derived from an EMBL/GenBank/DDBJ whole genome shotgun (WGS) entry which is preliminary data.</text>
</comment>
<dbReference type="PANTHER" id="PTHR13557:SF1">
    <property type="entry name" value="COILED-COIL DOMAIN-CONTAINING PROTEIN 86"/>
    <property type="match status" value="1"/>
</dbReference>
<evidence type="ECO:0000256" key="7">
    <source>
        <dbReference type="ARBA" id="ARBA00023054"/>
    </source>
</evidence>
<keyword evidence="8" id="KW-0539">Nucleus</keyword>
<keyword evidence="7" id="KW-0175">Coiled coil</keyword>
<organism evidence="11 12">
    <name type="scientific">Chlamydomonas eustigma</name>
    <dbReference type="NCBI Taxonomy" id="1157962"/>
    <lineage>
        <taxon>Eukaryota</taxon>
        <taxon>Viridiplantae</taxon>
        <taxon>Chlorophyta</taxon>
        <taxon>core chlorophytes</taxon>
        <taxon>Chlorophyceae</taxon>
        <taxon>CS clade</taxon>
        <taxon>Chlamydomonadales</taxon>
        <taxon>Chlamydomonadaceae</taxon>
        <taxon>Chlamydomonas</taxon>
    </lineage>
</organism>
<evidence type="ECO:0000256" key="6">
    <source>
        <dbReference type="ARBA" id="ARBA00022934"/>
    </source>
</evidence>
<evidence type="ECO:0000256" key="9">
    <source>
        <dbReference type="ARBA" id="ARBA00093307"/>
    </source>
</evidence>
<dbReference type="AlphaFoldDB" id="A0A250XPR9"/>
<dbReference type="Proteomes" id="UP000232323">
    <property type="component" value="Unassembled WGS sequence"/>
</dbReference>
<dbReference type="PANTHER" id="PTHR13557">
    <property type="entry name" value="COILED-COIL DOMAIN-CONTAINING PROTEIN 86"/>
    <property type="match status" value="1"/>
</dbReference>
<dbReference type="GO" id="GO:0005730">
    <property type="term" value="C:nucleolus"/>
    <property type="evidence" value="ECO:0007669"/>
    <property type="project" value="UniProtKB-SubCell"/>
</dbReference>
<evidence type="ECO:0000256" key="10">
    <source>
        <dbReference type="SAM" id="MobiDB-lite"/>
    </source>
</evidence>
<evidence type="ECO:0000256" key="4">
    <source>
        <dbReference type="ARBA" id="ARBA00022454"/>
    </source>
</evidence>
<evidence type="ECO:0000256" key="1">
    <source>
        <dbReference type="ARBA" id="ARBA00004286"/>
    </source>
</evidence>
<sequence length="180" mass="20661">MVIAEEWVPVQATLPEAVDLRGIATGPKGYKERNENLKRSIQDRDDDFTAMDEDAAAEDGQSIKRRKADFVKYIPIHQRNPKAPSERAGKVMRSSSKSSWERKMKEKAEKGHFLEHKKEALAEAKSKRKAIAEQRKAAKERKEANKEKSMVVQKITKNSTLKKMMKNKKQKKLLRKADTN</sequence>
<keyword evidence="4" id="KW-0158">Chromosome</keyword>
<proteinExistence type="predicted"/>
<gene>
    <name evidence="11" type="ORF">CEUSTIGMA_g12343.t1</name>
</gene>
<evidence type="ECO:0000256" key="5">
    <source>
        <dbReference type="ARBA" id="ARBA00022553"/>
    </source>
</evidence>
<protein>
    <recommendedName>
        <fullName evidence="3">Coiled-coil domain-containing protein 86</fullName>
    </recommendedName>
</protein>
<dbReference type="InterPro" id="IPR026570">
    <property type="entry name" value="CCDC86"/>
</dbReference>
<evidence type="ECO:0000313" key="11">
    <source>
        <dbReference type="EMBL" id="GAX84922.1"/>
    </source>
</evidence>
<evidence type="ECO:0000313" key="12">
    <source>
        <dbReference type="Proteomes" id="UP000232323"/>
    </source>
</evidence>
<evidence type="ECO:0000256" key="2">
    <source>
        <dbReference type="ARBA" id="ARBA00004604"/>
    </source>
</evidence>
<feature type="compositionally biased region" description="Basic and acidic residues" evidence="10">
    <location>
        <begin position="99"/>
        <end position="149"/>
    </location>
</feature>
<dbReference type="STRING" id="1157962.A0A250XPR9"/>
<dbReference type="EMBL" id="BEGY01000141">
    <property type="protein sequence ID" value="GAX84922.1"/>
    <property type="molecule type" value="Genomic_DNA"/>
</dbReference>
<keyword evidence="5" id="KW-0597">Phosphoprotein</keyword>
<dbReference type="GO" id="GO:0005694">
    <property type="term" value="C:chromosome"/>
    <property type="evidence" value="ECO:0007669"/>
    <property type="project" value="UniProtKB-SubCell"/>
</dbReference>
<comment type="subcellular location">
    <subcellularLocation>
        <location evidence="1">Chromosome</location>
    </subcellularLocation>
    <subcellularLocation>
        <location evidence="2">Nucleus</location>
        <location evidence="2">Nucleolus</location>
    </subcellularLocation>
</comment>
<comment type="function">
    <text evidence="9">Required for proper chromosome segregation during mitosis and error-free mitotic progression.</text>
</comment>
<evidence type="ECO:0000256" key="3">
    <source>
        <dbReference type="ARBA" id="ARBA00016738"/>
    </source>
</evidence>
<feature type="region of interest" description="Disordered" evidence="10">
    <location>
        <begin position="76"/>
        <end position="157"/>
    </location>
</feature>
<accession>A0A250XPR9</accession>
<dbReference type="OrthoDB" id="514951at2759"/>
<keyword evidence="12" id="KW-1185">Reference proteome</keyword>
<keyword evidence="6" id="KW-0164">Citrullination</keyword>
<name>A0A250XPR9_9CHLO</name>
<evidence type="ECO:0000256" key="8">
    <source>
        <dbReference type="ARBA" id="ARBA00023242"/>
    </source>
</evidence>
<reference evidence="11 12" key="1">
    <citation type="submission" date="2017-08" db="EMBL/GenBank/DDBJ databases">
        <title>Acidophilic green algal genome provides insights into adaptation to an acidic environment.</title>
        <authorList>
            <person name="Hirooka S."/>
            <person name="Hirose Y."/>
            <person name="Kanesaki Y."/>
            <person name="Higuchi S."/>
            <person name="Fujiwara T."/>
            <person name="Onuma R."/>
            <person name="Era A."/>
            <person name="Ohbayashi R."/>
            <person name="Uzuka A."/>
            <person name="Nozaki H."/>
            <person name="Yoshikawa H."/>
            <person name="Miyagishima S.Y."/>
        </authorList>
    </citation>
    <scope>NUCLEOTIDE SEQUENCE [LARGE SCALE GENOMIC DNA]</scope>
    <source>
        <strain evidence="11 12">NIES-2499</strain>
    </source>
</reference>